<evidence type="ECO:0000313" key="2">
    <source>
        <dbReference type="EMBL" id="EAU46257.1"/>
    </source>
</evidence>
<dbReference type="InterPro" id="IPR006837">
    <property type="entry name" value="Divergent_DAC"/>
</dbReference>
<feature type="compositionally biased region" description="Low complexity" evidence="1">
    <location>
        <begin position="227"/>
        <end position="236"/>
    </location>
</feature>
<feature type="compositionally biased region" description="Low complexity" evidence="1">
    <location>
        <begin position="150"/>
        <end position="161"/>
    </location>
</feature>
<dbReference type="Proteomes" id="UP000006230">
    <property type="component" value="Unassembled WGS sequence"/>
</dbReference>
<feature type="region of interest" description="Disordered" evidence="1">
    <location>
        <begin position="29"/>
        <end position="362"/>
    </location>
</feature>
<gene>
    <name evidence="2" type="ORF">R2601_25206</name>
</gene>
<feature type="compositionally biased region" description="Low complexity" evidence="1">
    <location>
        <begin position="111"/>
        <end position="132"/>
    </location>
</feature>
<feature type="compositionally biased region" description="Polar residues" evidence="1">
    <location>
        <begin position="167"/>
        <end position="176"/>
    </location>
</feature>
<dbReference type="STRING" id="314265.R2601_25206"/>
<comment type="caution">
    <text evidence="2">The sequence shown here is derived from an EMBL/GenBank/DDBJ whole genome shotgun (WGS) entry which is preliminary data.</text>
</comment>
<dbReference type="HOGENOM" id="CLU_023987_0_0_5"/>
<protein>
    <recommendedName>
        <fullName evidence="4">YibQ protein</fullName>
    </recommendedName>
</protein>
<dbReference type="AlphaFoldDB" id="Q0FPZ7"/>
<dbReference type="GO" id="GO:0005975">
    <property type="term" value="P:carbohydrate metabolic process"/>
    <property type="evidence" value="ECO:0007669"/>
    <property type="project" value="InterPro"/>
</dbReference>
<evidence type="ECO:0008006" key="4">
    <source>
        <dbReference type="Google" id="ProtNLM"/>
    </source>
</evidence>
<proteinExistence type="predicted"/>
<evidence type="ECO:0000313" key="3">
    <source>
        <dbReference type="Proteomes" id="UP000006230"/>
    </source>
</evidence>
<sequence length="586" mass="59373">MARGFLAGAIIGTVVSGVALGTVSVLTGPPQRGRAALPPEAEAPVSETAAPETVETPEPEAPEQPQLGVEVASDDVSAEPAEPAERDVDEVVPEAETDPEMAPGEPDPEFAEPAAPEVAEVPEPVVESETVPMAEEMPARAADEADSSDIADSPAAPAIDPAPEPTLQDNAPQTSPEDGVETVTPAAGLAPDEPAGAETVARPGQPGEVTAAAPEPASEISVATDIPPEAETALDAPAPPATPDIDTPSMEMASADSPARRDSVLPDAPQDEAAPEVSTQTPTPPLPAPLVPGEDALPRVSTLPGSPTSETAGAGRPAIGTPAGSLADRGAGESASRLPSIGEAAPAEPTPAPEAAPSELSPLERYAVPTEAEDDAPRMAIVLIDDGTGPLGPDTVGEFPFAVSFAIPASHPDAAATAQGYRDAGFEVLAIAGVPEGAQATDVEVTLEGSLGAVPEAVAVMEAPGDGLQATRAISEQAAQYLGASGHGLLMQPKGLNTGEALARREAVPTVTVFRDFDGEGQDPRVMRRFLDQAAFKARQEGAVVMLGRLRADTVSALLLWGLQDRASSVALVPISLVLRESPTDN</sequence>
<feature type="compositionally biased region" description="Acidic residues" evidence="1">
    <location>
        <begin position="87"/>
        <end position="99"/>
    </location>
</feature>
<organism evidence="2 3">
    <name type="scientific">Salipiger bermudensis (strain DSM 26914 / JCM 13377 / KCTC 12554 / HTCC2601)</name>
    <name type="common">Pelagibaca bermudensis</name>
    <dbReference type="NCBI Taxonomy" id="314265"/>
    <lineage>
        <taxon>Bacteria</taxon>
        <taxon>Pseudomonadati</taxon>
        <taxon>Pseudomonadota</taxon>
        <taxon>Alphaproteobacteria</taxon>
        <taxon>Rhodobacterales</taxon>
        <taxon>Roseobacteraceae</taxon>
        <taxon>Salipiger</taxon>
    </lineage>
</organism>
<keyword evidence="3" id="KW-1185">Reference proteome</keyword>
<dbReference type="Gene3D" id="3.20.20.370">
    <property type="entry name" value="Glycoside hydrolase/deacetylase"/>
    <property type="match status" value="1"/>
</dbReference>
<dbReference type="RefSeq" id="WP_007800576.1">
    <property type="nucleotide sequence ID" value="NZ_DS022276.1"/>
</dbReference>
<dbReference type="SUPFAM" id="SSF88713">
    <property type="entry name" value="Glycoside hydrolase/deacetylase"/>
    <property type="match status" value="1"/>
</dbReference>
<dbReference type="InterPro" id="IPR011330">
    <property type="entry name" value="Glyco_hydro/deAcase_b/a-brl"/>
</dbReference>
<dbReference type="Pfam" id="PF04748">
    <property type="entry name" value="Polysacc_deac_2"/>
    <property type="match status" value="1"/>
</dbReference>
<dbReference type="eggNOG" id="COG2861">
    <property type="taxonomic scope" value="Bacteria"/>
</dbReference>
<dbReference type="OrthoDB" id="7658418at2"/>
<evidence type="ECO:0000256" key="1">
    <source>
        <dbReference type="SAM" id="MobiDB-lite"/>
    </source>
</evidence>
<reference evidence="2 3" key="1">
    <citation type="journal article" date="2010" name="J. Bacteriol.">
        <title>Genome sequences of Pelagibaca bermudensis HTCC2601T and Maritimibacter alkaliphilus HTCC2654T, the type strains of two marine Roseobacter genera.</title>
        <authorList>
            <person name="Thrash J.C."/>
            <person name="Cho J.C."/>
            <person name="Ferriera S."/>
            <person name="Johnson J."/>
            <person name="Vergin K.L."/>
            <person name="Giovannoni S.J."/>
        </authorList>
    </citation>
    <scope>NUCLEOTIDE SEQUENCE [LARGE SCALE GENOMIC DNA]</scope>
    <source>
        <strain evidence="3">DSM 26914 / JCM 13377 / KCTC 12554 / HTCC2601</strain>
    </source>
</reference>
<dbReference type="CDD" id="cd10936">
    <property type="entry name" value="CE4_DAC2"/>
    <property type="match status" value="1"/>
</dbReference>
<dbReference type="EMBL" id="AATQ01000016">
    <property type="protein sequence ID" value="EAU46257.1"/>
    <property type="molecule type" value="Genomic_DNA"/>
</dbReference>
<accession>Q0FPZ7</accession>
<name>Q0FPZ7_SALBH</name>